<feature type="transmembrane region" description="Helical" evidence="3">
    <location>
        <begin position="33"/>
        <end position="54"/>
    </location>
</feature>
<evidence type="ECO:0000256" key="2">
    <source>
        <dbReference type="SAM" id="MobiDB-lite"/>
    </source>
</evidence>
<keyword evidence="5" id="KW-1185">Reference proteome</keyword>
<sequence>MERQELRSKMLELKNEMEDLQDDVSNLEFETSVLMAFLGLFIFSLVGFSVLIAWSRRRRHCTQQGEMVKLISNIAPDSSSPYKKKSSDQNVKNTPWEIRKEGEGRMVSLNYHYEQGDSNILN</sequence>
<comment type="caution">
    <text evidence="4">The sequence shown here is derived from an EMBL/GenBank/DDBJ whole genome shotgun (WGS) entry which is preliminary data.</text>
</comment>
<evidence type="ECO:0000313" key="4">
    <source>
        <dbReference type="EMBL" id="KII66260.1"/>
    </source>
</evidence>
<protein>
    <submittedName>
        <fullName evidence="4">Uncharacterized protein</fullName>
    </submittedName>
</protein>
<accession>A0A0C2MPH6</accession>
<keyword evidence="3" id="KW-0472">Membrane</keyword>
<evidence type="ECO:0000256" key="1">
    <source>
        <dbReference type="SAM" id="Coils"/>
    </source>
</evidence>
<feature type="coiled-coil region" evidence="1">
    <location>
        <begin position="3"/>
        <end position="30"/>
    </location>
</feature>
<keyword evidence="3" id="KW-1133">Transmembrane helix</keyword>
<dbReference type="Proteomes" id="UP000031668">
    <property type="component" value="Unassembled WGS sequence"/>
</dbReference>
<keyword evidence="1" id="KW-0175">Coiled coil</keyword>
<keyword evidence="3" id="KW-0812">Transmembrane</keyword>
<reference evidence="4 5" key="1">
    <citation type="journal article" date="2014" name="Genome Biol. Evol.">
        <title>The genome of the myxosporean Thelohanellus kitauei shows adaptations to nutrient acquisition within its fish host.</title>
        <authorList>
            <person name="Yang Y."/>
            <person name="Xiong J."/>
            <person name="Zhou Z."/>
            <person name="Huo F."/>
            <person name="Miao W."/>
            <person name="Ran C."/>
            <person name="Liu Y."/>
            <person name="Zhang J."/>
            <person name="Feng J."/>
            <person name="Wang M."/>
            <person name="Wang M."/>
            <person name="Wang L."/>
            <person name="Yao B."/>
        </authorList>
    </citation>
    <scope>NUCLEOTIDE SEQUENCE [LARGE SCALE GENOMIC DNA]</scope>
    <source>
        <strain evidence="4">Wuqing</strain>
    </source>
</reference>
<proteinExistence type="predicted"/>
<organism evidence="4 5">
    <name type="scientific">Thelohanellus kitauei</name>
    <name type="common">Myxosporean</name>
    <dbReference type="NCBI Taxonomy" id="669202"/>
    <lineage>
        <taxon>Eukaryota</taxon>
        <taxon>Metazoa</taxon>
        <taxon>Cnidaria</taxon>
        <taxon>Myxozoa</taxon>
        <taxon>Myxosporea</taxon>
        <taxon>Bivalvulida</taxon>
        <taxon>Platysporina</taxon>
        <taxon>Myxobolidae</taxon>
        <taxon>Thelohanellus</taxon>
    </lineage>
</organism>
<dbReference type="AlphaFoldDB" id="A0A0C2MPH6"/>
<name>A0A0C2MPH6_THEKT</name>
<feature type="region of interest" description="Disordered" evidence="2">
    <location>
        <begin position="76"/>
        <end position="99"/>
    </location>
</feature>
<evidence type="ECO:0000313" key="5">
    <source>
        <dbReference type="Proteomes" id="UP000031668"/>
    </source>
</evidence>
<dbReference type="EMBL" id="JWZT01003569">
    <property type="protein sequence ID" value="KII66260.1"/>
    <property type="molecule type" value="Genomic_DNA"/>
</dbReference>
<gene>
    <name evidence="4" type="ORF">RF11_13698</name>
</gene>
<evidence type="ECO:0000256" key="3">
    <source>
        <dbReference type="SAM" id="Phobius"/>
    </source>
</evidence>